<comment type="caution">
    <text evidence="6">The sequence shown here is derived from an EMBL/GenBank/DDBJ whole genome shotgun (WGS) entry which is preliminary data.</text>
</comment>
<feature type="DNA-binding region" description="OmpR/PhoB-type" evidence="3">
    <location>
        <begin position="124"/>
        <end position="218"/>
    </location>
</feature>
<keyword evidence="7" id="KW-1185">Reference proteome</keyword>
<dbReference type="SMART" id="SM00862">
    <property type="entry name" value="Trans_reg_C"/>
    <property type="match status" value="1"/>
</dbReference>
<accession>A0A147GMS6</accession>
<keyword evidence="1 3" id="KW-0238">DNA-binding</keyword>
<dbReference type="EMBL" id="LDSL01000152">
    <property type="protein sequence ID" value="KTT15137.1"/>
    <property type="molecule type" value="Genomic_DNA"/>
</dbReference>
<dbReference type="Gene3D" id="1.10.10.10">
    <property type="entry name" value="Winged helix-like DNA-binding domain superfamily/Winged helix DNA-binding domain"/>
    <property type="match status" value="1"/>
</dbReference>
<feature type="modified residue" description="4-aspartylphosphate" evidence="2">
    <location>
        <position position="51"/>
    </location>
</feature>
<dbReference type="Gene3D" id="3.40.50.2300">
    <property type="match status" value="1"/>
</dbReference>
<evidence type="ECO:0000256" key="1">
    <source>
        <dbReference type="ARBA" id="ARBA00023125"/>
    </source>
</evidence>
<dbReference type="InterPro" id="IPR001789">
    <property type="entry name" value="Sig_transdc_resp-reg_receiver"/>
</dbReference>
<reference evidence="6 7" key="1">
    <citation type="journal article" date="2016" name="Front. Microbiol.">
        <title>Genomic Resource of Rice Seed Associated Bacteria.</title>
        <authorList>
            <person name="Midha S."/>
            <person name="Bansal K."/>
            <person name="Sharma S."/>
            <person name="Kumar N."/>
            <person name="Patil P.P."/>
            <person name="Chaudhry V."/>
            <person name="Patil P.B."/>
        </authorList>
    </citation>
    <scope>NUCLEOTIDE SEQUENCE [LARGE SCALE GENOMIC DNA]</scope>
    <source>
        <strain evidence="6 7">NS331</strain>
    </source>
</reference>
<gene>
    <name evidence="6" type="ORF">NS331_21570</name>
</gene>
<dbReference type="Pfam" id="PF00072">
    <property type="entry name" value="Response_reg"/>
    <property type="match status" value="1"/>
</dbReference>
<evidence type="ECO:0000259" key="5">
    <source>
        <dbReference type="PROSITE" id="PS51755"/>
    </source>
</evidence>
<dbReference type="OrthoDB" id="9802426at2"/>
<dbReference type="InterPro" id="IPR039420">
    <property type="entry name" value="WalR-like"/>
</dbReference>
<dbReference type="RefSeq" id="WP_058643994.1">
    <property type="nucleotide sequence ID" value="NZ_LDSL01000152.1"/>
</dbReference>
<dbReference type="GO" id="GO:0006355">
    <property type="term" value="P:regulation of DNA-templated transcription"/>
    <property type="evidence" value="ECO:0007669"/>
    <property type="project" value="InterPro"/>
</dbReference>
<evidence type="ECO:0000313" key="7">
    <source>
        <dbReference type="Proteomes" id="UP000072741"/>
    </source>
</evidence>
<evidence type="ECO:0000313" key="6">
    <source>
        <dbReference type="EMBL" id="KTT15137.1"/>
    </source>
</evidence>
<dbReference type="SMART" id="SM00448">
    <property type="entry name" value="REC"/>
    <property type="match status" value="1"/>
</dbReference>
<dbReference type="GO" id="GO:0000156">
    <property type="term" value="F:phosphorelay response regulator activity"/>
    <property type="evidence" value="ECO:0007669"/>
    <property type="project" value="TreeGrafter"/>
</dbReference>
<dbReference type="CDD" id="cd00383">
    <property type="entry name" value="trans_reg_C"/>
    <property type="match status" value="1"/>
</dbReference>
<dbReference type="AlphaFoldDB" id="A0A147GMS6"/>
<dbReference type="InterPro" id="IPR011006">
    <property type="entry name" value="CheY-like_superfamily"/>
</dbReference>
<dbReference type="GO" id="GO:0000976">
    <property type="term" value="F:transcription cis-regulatory region binding"/>
    <property type="evidence" value="ECO:0007669"/>
    <property type="project" value="TreeGrafter"/>
</dbReference>
<dbReference type="PROSITE" id="PS51755">
    <property type="entry name" value="OMPR_PHOB"/>
    <property type="match status" value="1"/>
</dbReference>
<dbReference type="PROSITE" id="PS50110">
    <property type="entry name" value="RESPONSE_REGULATORY"/>
    <property type="match status" value="1"/>
</dbReference>
<dbReference type="PANTHER" id="PTHR48111">
    <property type="entry name" value="REGULATOR OF RPOS"/>
    <property type="match status" value="1"/>
</dbReference>
<evidence type="ECO:0000256" key="3">
    <source>
        <dbReference type="PROSITE-ProRule" id="PRU01091"/>
    </source>
</evidence>
<feature type="domain" description="OmpR/PhoB-type" evidence="5">
    <location>
        <begin position="124"/>
        <end position="218"/>
    </location>
</feature>
<dbReference type="InterPro" id="IPR001867">
    <property type="entry name" value="OmpR/PhoB-type_DNA-bd"/>
</dbReference>
<proteinExistence type="predicted"/>
<dbReference type="Proteomes" id="UP000072741">
    <property type="component" value="Unassembled WGS sequence"/>
</dbReference>
<dbReference type="Gene3D" id="6.10.250.690">
    <property type="match status" value="1"/>
</dbReference>
<feature type="domain" description="Response regulatory" evidence="4">
    <location>
        <begin position="2"/>
        <end position="116"/>
    </location>
</feature>
<sequence>MRILLVEDDLHLSDAVCSYLRAKAFIVDAVPSLEGARAALAGARYAAVLLDLHLTDGDGLQLMPGLRTLPERPIVIVLTARDQVSDRIRGLDAGADDYLTKPYDPAELLARLRAVERRRSSVESATVRLGALEIDLGNDQVRVQGTPVTLTQKEWALLRVMASRPERIHSREALLDALYGFDDDTDSNTLEVFVSRLRRKLGRSHIQTLRGLGYRLAPGNDAPEPEADGAA</sequence>
<dbReference type="GO" id="GO:0032993">
    <property type="term" value="C:protein-DNA complex"/>
    <property type="evidence" value="ECO:0007669"/>
    <property type="project" value="TreeGrafter"/>
</dbReference>
<keyword evidence="2" id="KW-0597">Phosphoprotein</keyword>
<name>A0A147GMS6_9BURK</name>
<dbReference type="GO" id="GO:0005829">
    <property type="term" value="C:cytosol"/>
    <property type="evidence" value="ECO:0007669"/>
    <property type="project" value="TreeGrafter"/>
</dbReference>
<organism evidence="6 7">
    <name type="scientific">Pseudacidovorax intermedius</name>
    <dbReference type="NCBI Taxonomy" id="433924"/>
    <lineage>
        <taxon>Bacteria</taxon>
        <taxon>Pseudomonadati</taxon>
        <taxon>Pseudomonadota</taxon>
        <taxon>Betaproteobacteria</taxon>
        <taxon>Burkholderiales</taxon>
        <taxon>Comamonadaceae</taxon>
        <taxon>Pseudacidovorax</taxon>
    </lineage>
</organism>
<evidence type="ECO:0000259" key="4">
    <source>
        <dbReference type="PROSITE" id="PS50110"/>
    </source>
</evidence>
<dbReference type="InterPro" id="IPR036388">
    <property type="entry name" value="WH-like_DNA-bd_sf"/>
</dbReference>
<dbReference type="SUPFAM" id="SSF52172">
    <property type="entry name" value="CheY-like"/>
    <property type="match status" value="1"/>
</dbReference>
<dbReference type="Pfam" id="PF00486">
    <property type="entry name" value="Trans_reg_C"/>
    <property type="match status" value="1"/>
</dbReference>
<protein>
    <submittedName>
        <fullName evidence="6">Transcriptional regulator</fullName>
    </submittedName>
</protein>
<evidence type="ECO:0000256" key="2">
    <source>
        <dbReference type="PROSITE-ProRule" id="PRU00169"/>
    </source>
</evidence>
<dbReference type="PANTHER" id="PTHR48111:SF36">
    <property type="entry name" value="TRANSCRIPTIONAL REGULATORY PROTEIN CUTR"/>
    <property type="match status" value="1"/>
</dbReference>